<dbReference type="InterPro" id="IPR012902">
    <property type="entry name" value="N_methyl_site"/>
</dbReference>
<keyword evidence="7 11" id="KW-1133">Transmembrane helix</keyword>
<organism evidence="13 14">
    <name type="scientific">Ralstonia condita</name>
    <dbReference type="NCBI Taxonomy" id="3058600"/>
    <lineage>
        <taxon>Bacteria</taxon>
        <taxon>Pseudomonadati</taxon>
        <taxon>Pseudomonadota</taxon>
        <taxon>Betaproteobacteria</taxon>
        <taxon>Burkholderiales</taxon>
        <taxon>Burkholderiaceae</taxon>
        <taxon>Ralstonia</taxon>
    </lineage>
</organism>
<evidence type="ECO:0000259" key="12">
    <source>
        <dbReference type="Pfam" id="PF12019"/>
    </source>
</evidence>
<comment type="subcellular location">
    <subcellularLocation>
        <location evidence="1">Cell inner membrane</location>
        <topology evidence="1">Single-pass membrane protein</topology>
    </subcellularLocation>
</comment>
<dbReference type="PROSITE" id="PS00409">
    <property type="entry name" value="PROKAR_NTER_METHYL"/>
    <property type="match status" value="1"/>
</dbReference>
<evidence type="ECO:0000256" key="2">
    <source>
        <dbReference type="ARBA" id="ARBA00021549"/>
    </source>
</evidence>
<evidence type="ECO:0000256" key="9">
    <source>
        <dbReference type="ARBA" id="ARBA00025772"/>
    </source>
</evidence>
<evidence type="ECO:0000256" key="5">
    <source>
        <dbReference type="ARBA" id="ARBA00022519"/>
    </source>
</evidence>
<accession>A0ABN9IVY3</accession>
<evidence type="ECO:0000256" key="4">
    <source>
        <dbReference type="ARBA" id="ARBA00022481"/>
    </source>
</evidence>
<evidence type="ECO:0000256" key="3">
    <source>
        <dbReference type="ARBA" id="ARBA00022475"/>
    </source>
</evidence>
<dbReference type="PROSITE" id="PS00018">
    <property type="entry name" value="EF_HAND_1"/>
    <property type="match status" value="1"/>
</dbReference>
<dbReference type="SUPFAM" id="SSF54523">
    <property type="entry name" value="Pili subunits"/>
    <property type="match status" value="1"/>
</dbReference>
<feature type="transmembrane region" description="Helical" evidence="11">
    <location>
        <begin position="59"/>
        <end position="78"/>
    </location>
</feature>
<evidence type="ECO:0000256" key="8">
    <source>
        <dbReference type="ARBA" id="ARBA00023136"/>
    </source>
</evidence>
<evidence type="ECO:0000313" key="13">
    <source>
        <dbReference type="EMBL" id="CAJ0794541.1"/>
    </source>
</evidence>
<gene>
    <name evidence="13" type="ORF">LMG7141_02959</name>
</gene>
<evidence type="ECO:0000313" key="14">
    <source>
        <dbReference type="Proteomes" id="UP001189616"/>
    </source>
</evidence>
<proteinExistence type="inferred from homology"/>
<keyword evidence="3" id="KW-1003">Cell membrane</keyword>
<dbReference type="Proteomes" id="UP001189616">
    <property type="component" value="Unassembled WGS sequence"/>
</dbReference>
<dbReference type="InterPro" id="IPR045584">
    <property type="entry name" value="Pilin-like"/>
</dbReference>
<comment type="similarity">
    <text evidence="9">Belongs to the GSP H family.</text>
</comment>
<keyword evidence="4" id="KW-0488">Methylation</keyword>
<evidence type="ECO:0000256" key="6">
    <source>
        <dbReference type="ARBA" id="ARBA00022692"/>
    </source>
</evidence>
<dbReference type="Pfam" id="PF07963">
    <property type="entry name" value="N_methyl"/>
    <property type="match status" value="1"/>
</dbReference>
<dbReference type="EMBL" id="CATYWO010000004">
    <property type="protein sequence ID" value="CAJ0794541.1"/>
    <property type="molecule type" value="Genomic_DNA"/>
</dbReference>
<evidence type="ECO:0000256" key="7">
    <source>
        <dbReference type="ARBA" id="ARBA00022989"/>
    </source>
</evidence>
<reference evidence="13 14" key="1">
    <citation type="submission" date="2023-07" db="EMBL/GenBank/DDBJ databases">
        <authorList>
            <person name="Peeters C."/>
        </authorList>
    </citation>
    <scope>NUCLEOTIDE SEQUENCE [LARGE SCALE GENOMIC DNA]</scope>
    <source>
        <strain evidence="13 14">LMG 7141</strain>
    </source>
</reference>
<evidence type="ECO:0000256" key="1">
    <source>
        <dbReference type="ARBA" id="ARBA00004377"/>
    </source>
</evidence>
<sequence length="215" mass="22813">MRAWVRDSLFALRSCEIGQDVSSHQALRVCRVASHEMRCLPRNSTRITPTVHGFTLIELMVALSILGILLVVAIPSFAPTLRSNRLFATQTELMSSLALARSEAAKRGIPVSVIPSAPSGTVSGNEWGAGWSVWVDQNANGTVDSGEVLRAHEASPSGLTIGVPNSGVIKFDAHGFLSPAVLRQLKVCSTPRGTPGYQITIQPNGLVDSASATCP</sequence>
<evidence type="ECO:0000256" key="10">
    <source>
        <dbReference type="ARBA" id="ARBA00030775"/>
    </source>
</evidence>
<dbReference type="Gene3D" id="3.55.40.10">
    <property type="entry name" value="minor pseudopilin epsh domain"/>
    <property type="match status" value="1"/>
</dbReference>
<evidence type="ECO:0000256" key="11">
    <source>
        <dbReference type="SAM" id="Phobius"/>
    </source>
</evidence>
<keyword evidence="14" id="KW-1185">Reference proteome</keyword>
<keyword evidence="8 11" id="KW-0472">Membrane</keyword>
<dbReference type="InterPro" id="IPR018247">
    <property type="entry name" value="EF_Hand_1_Ca_BS"/>
</dbReference>
<name>A0ABN9IVY3_9RALS</name>
<dbReference type="RefSeq" id="WP_316658340.1">
    <property type="nucleotide sequence ID" value="NZ_CATYWO010000004.1"/>
</dbReference>
<dbReference type="InterPro" id="IPR022346">
    <property type="entry name" value="T2SS_GspH"/>
</dbReference>
<comment type="caution">
    <text evidence="13">The sequence shown here is derived from an EMBL/GenBank/DDBJ whole genome shotgun (WGS) entry which is preliminary data.</text>
</comment>
<keyword evidence="5" id="KW-0997">Cell inner membrane</keyword>
<feature type="domain" description="General secretion pathway GspH" evidence="12">
    <location>
        <begin position="92"/>
        <end position="205"/>
    </location>
</feature>
<keyword evidence="6 11" id="KW-0812">Transmembrane</keyword>
<dbReference type="NCBIfam" id="TIGR02532">
    <property type="entry name" value="IV_pilin_GFxxxE"/>
    <property type="match status" value="1"/>
</dbReference>
<dbReference type="Pfam" id="PF12019">
    <property type="entry name" value="GspH"/>
    <property type="match status" value="1"/>
</dbReference>
<protein>
    <recommendedName>
        <fullName evidence="2">Type II secretion system protein H</fullName>
    </recommendedName>
    <alternativeName>
        <fullName evidence="10">General secretion pathway protein H</fullName>
    </alternativeName>
</protein>